<accession>A0AAW0T8F4</accession>
<comment type="pathway">
    <text evidence="2">Quinol/quinone metabolism; menaquinone biosynthesis.</text>
</comment>
<evidence type="ECO:0008006" key="14">
    <source>
        <dbReference type="Google" id="ProtNLM"/>
    </source>
</evidence>
<gene>
    <name evidence="12" type="ORF">O3P69_015776</name>
</gene>
<organism evidence="12 13">
    <name type="scientific">Scylla paramamosain</name>
    <name type="common">Mud crab</name>
    <dbReference type="NCBI Taxonomy" id="85552"/>
    <lineage>
        <taxon>Eukaryota</taxon>
        <taxon>Metazoa</taxon>
        <taxon>Ecdysozoa</taxon>
        <taxon>Arthropoda</taxon>
        <taxon>Crustacea</taxon>
        <taxon>Multicrustacea</taxon>
        <taxon>Malacostraca</taxon>
        <taxon>Eumalacostraca</taxon>
        <taxon>Eucarida</taxon>
        <taxon>Decapoda</taxon>
        <taxon>Pleocyemata</taxon>
        <taxon>Brachyura</taxon>
        <taxon>Eubrachyura</taxon>
        <taxon>Portunoidea</taxon>
        <taxon>Portunidae</taxon>
        <taxon>Portuninae</taxon>
        <taxon>Scylla</taxon>
    </lineage>
</organism>
<protein>
    <recommendedName>
        <fullName evidence="14">UbiA prenyltransferase domain-containing protein 1</fullName>
    </recommendedName>
</protein>
<dbReference type="GO" id="GO:0005783">
    <property type="term" value="C:endoplasmic reticulum"/>
    <property type="evidence" value="ECO:0007669"/>
    <property type="project" value="TreeGrafter"/>
</dbReference>
<dbReference type="Pfam" id="PF01040">
    <property type="entry name" value="UbiA"/>
    <property type="match status" value="1"/>
</dbReference>
<dbReference type="InterPro" id="IPR044878">
    <property type="entry name" value="UbiA_sf"/>
</dbReference>
<dbReference type="GO" id="GO:0004659">
    <property type="term" value="F:prenyltransferase activity"/>
    <property type="evidence" value="ECO:0007669"/>
    <property type="project" value="UniProtKB-KW"/>
</dbReference>
<evidence type="ECO:0000256" key="4">
    <source>
        <dbReference type="ARBA" id="ARBA00022428"/>
    </source>
</evidence>
<keyword evidence="10 11" id="KW-0472">Membrane</keyword>
<dbReference type="PANTHER" id="PTHR13929">
    <property type="entry name" value="1,4-DIHYDROXY-2-NAPHTHOATE OCTAPRENYLTRANSFERASE"/>
    <property type="match status" value="1"/>
</dbReference>
<sequence>MRDNPCAGVAVREGKEERWWFRRLAQPLPHYLLPSLSTSPAASRAVCCYPWLLCIKASHRDMSGNGLGRKEKGSYGSPLMKLSAYVLALRPWSFSASLMPVLLGSTLASKATGDISFVALFTTALTALSVHAAGNVVNTYFDYVKGIDSKKSDDRTLVDQLLSKDEIVTLGVILYSAGCVGFVILTMVTPARLEHLALAYFGGLSSSFLYTGGVGFKYIALGDVLILIQFGPMTVLFSYMVQVGHVHWATILYAVPLALNTEAILHSNNTRDLESDRRAGIVTLAILIGSTASELLYAVFLFTPYTMFAVWGIKYSVMLFLPLITIPEAFRLERHFRTGSKATIPQRTAKLNAYLGFLYVLACALSDPAKLPYILG</sequence>
<dbReference type="GO" id="GO:0031966">
    <property type="term" value="C:mitochondrial membrane"/>
    <property type="evidence" value="ECO:0007669"/>
    <property type="project" value="UniProtKB-SubCell"/>
</dbReference>
<feature type="transmembrane region" description="Helical" evidence="11">
    <location>
        <begin position="351"/>
        <end position="369"/>
    </location>
</feature>
<feature type="transmembrane region" description="Helical" evidence="11">
    <location>
        <begin position="279"/>
        <end position="302"/>
    </location>
</feature>
<proteinExistence type="inferred from homology"/>
<evidence type="ECO:0000256" key="6">
    <source>
        <dbReference type="ARBA" id="ARBA00022679"/>
    </source>
</evidence>
<keyword evidence="5" id="KW-0637">Prenyltransferase</keyword>
<comment type="caution">
    <text evidence="12">The sequence shown here is derived from an EMBL/GenBank/DDBJ whole genome shotgun (WGS) entry which is preliminary data.</text>
</comment>
<evidence type="ECO:0000256" key="9">
    <source>
        <dbReference type="ARBA" id="ARBA00023128"/>
    </source>
</evidence>
<dbReference type="Proteomes" id="UP001487740">
    <property type="component" value="Unassembled WGS sequence"/>
</dbReference>
<evidence type="ECO:0000256" key="3">
    <source>
        <dbReference type="ARBA" id="ARBA00005985"/>
    </source>
</evidence>
<dbReference type="GO" id="GO:0000139">
    <property type="term" value="C:Golgi membrane"/>
    <property type="evidence" value="ECO:0007669"/>
    <property type="project" value="TreeGrafter"/>
</dbReference>
<evidence type="ECO:0000313" key="12">
    <source>
        <dbReference type="EMBL" id="KAK8383544.1"/>
    </source>
</evidence>
<reference evidence="12 13" key="1">
    <citation type="submission" date="2023-03" db="EMBL/GenBank/DDBJ databases">
        <title>High-quality genome of Scylla paramamosain provides insights in environmental adaptation.</title>
        <authorList>
            <person name="Zhang L."/>
        </authorList>
    </citation>
    <scope>NUCLEOTIDE SEQUENCE [LARGE SCALE GENOMIC DNA]</scope>
    <source>
        <strain evidence="12">LZ_2023a</strain>
        <tissue evidence="12">Muscle</tissue>
    </source>
</reference>
<evidence type="ECO:0000256" key="2">
    <source>
        <dbReference type="ARBA" id="ARBA00004863"/>
    </source>
</evidence>
<evidence type="ECO:0000313" key="13">
    <source>
        <dbReference type="Proteomes" id="UP001487740"/>
    </source>
</evidence>
<name>A0AAW0T8F4_SCYPA</name>
<keyword evidence="8 11" id="KW-1133">Transmembrane helix</keyword>
<dbReference type="CDD" id="cd13962">
    <property type="entry name" value="PT_UbiA_UBIAD1"/>
    <property type="match status" value="1"/>
</dbReference>
<dbReference type="EMBL" id="JARAKH010000036">
    <property type="protein sequence ID" value="KAK8383544.1"/>
    <property type="molecule type" value="Genomic_DNA"/>
</dbReference>
<keyword evidence="9" id="KW-0496">Mitochondrion</keyword>
<dbReference type="AlphaFoldDB" id="A0AAW0T8F4"/>
<dbReference type="FunFam" id="1.10.357.140:FF:000005">
    <property type="entry name" value="UbiA prenyltransferase domain-containing protein 1"/>
    <property type="match status" value="1"/>
</dbReference>
<feature type="transmembrane region" description="Helical" evidence="11">
    <location>
        <begin position="308"/>
        <end position="330"/>
    </location>
</feature>
<evidence type="ECO:0000256" key="11">
    <source>
        <dbReference type="SAM" id="Phobius"/>
    </source>
</evidence>
<keyword evidence="7 11" id="KW-0812">Transmembrane</keyword>
<keyword evidence="6" id="KW-0808">Transferase</keyword>
<evidence type="ECO:0000256" key="7">
    <source>
        <dbReference type="ARBA" id="ARBA00022692"/>
    </source>
</evidence>
<dbReference type="InterPro" id="IPR000537">
    <property type="entry name" value="UbiA_prenyltransferase"/>
</dbReference>
<evidence type="ECO:0000256" key="5">
    <source>
        <dbReference type="ARBA" id="ARBA00022602"/>
    </source>
</evidence>
<dbReference type="InterPro" id="IPR026046">
    <property type="entry name" value="UBIAD1"/>
</dbReference>
<feature type="transmembrane region" description="Helical" evidence="11">
    <location>
        <begin position="197"/>
        <end position="219"/>
    </location>
</feature>
<feature type="transmembrane region" description="Helical" evidence="11">
    <location>
        <begin position="167"/>
        <end position="185"/>
    </location>
</feature>
<evidence type="ECO:0000256" key="10">
    <source>
        <dbReference type="ARBA" id="ARBA00023136"/>
    </source>
</evidence>
<feature type="transmembrane region" description="Helical" evidence="11">
    <location>
        <begin position="115"/>
        <end position="134"/>
    </location>
</feature>
<keyword evidence="4" id="KW-0474">Menaquinone biosynthesis</keyword>
<dbReference type="Gene3D" id="1.10.357.140">
    <property type="entry name" value="UbiA prenyltransferase"/>
    <property type="match status" value="1"/>
</dbReference>
<evidence type="ECO:0000256" key="1">
    <source>
        <dbReference type="ARBA" id="ARBA00004225"/>
    </source>
</evidence>
<keyword evidence="13" id="KW-1185">Reference proteome</keyword>
<dbReference type="GO" id="GO:0009234">
    <property type="term" value="P:menaquinone biosynthetic process"/>
    <property type="evidence" value="ECO:0007669"/>
    <property type="project" value="UniProtKB-KW"/>
</dbReference>
<comment type="similarity">
    <text evidence="3">Belongs to the UbiA prenyltransferase family.</text>
</comment>
<evidence type="ECO:0000256" key="8">
    <source>
        <dbReference type="ARBA" id="ARBA00022989"/>
    </source>
</evidence>
<dbReference type="GO" id="GO:0042371">
    <property type="term" value="P:vitamin K biosynthetic process"/>
    <property type="evidence" value="ECO:0007669"/>
    <property type="project" value="TreeGrafter"/>
</dbReference>
<dbReference type="PANTHER" id="PTHR13929:SF0">
    <property type="entry name" value="UBIA PRENYLTRANSFERASE DOMAIN-CONTAINING PROTEIN 1"/>
    <property type="match status" value="1"/>
</dbReference>
<comment type="subcellular location">
    <subcellularLocation>
        <location evidence="1">Mitochondrion membrane</location>
        <topology evidence="1">Multi-pass membrane protein</topology>
    </subcellularLocation>
</comment>